<name>A0ACB9LIH0_9MYRT</name>
<protein>
    <submittedName>
        <fullName evidence="1">Uncharacterized protein</fullName>
    </submittedName>
</protein>
<keyword evidence="2" id="KW-1185">Reference proteome</keyword>
<sequence length="193" mass="21362">MPVVGQVARGNLLKSFKSCIGPNERVKQIYIPVCVSESHWTLQVVNFSTGVVLLLDTANKGSSNIHGRMDLHMRVLTLLRIIMEENTKHSVAGIVPDFTSWPVRCPASVPQQFHLGNEADCGIYVMKFMSMGDPTDGLADVRVSPLDRIRLTVSLMKWPGNTLKKSLLGKVKGDALKRAHSATTTRDVKRLVR</sequence>
<evidence type="ECO:0000313" key="1">
    <source>
        <dbReference type="EMBL" id="KAI4310505.1"/>
    </source>
</evidence>
<evidence type="ECO:0000313" key="2">
    <source>
        <dbReference type="Proteomes" id="UP001057402"/>
    </source>
</evidence>
<comment type="caution">
    <text evidence="1">The sequence shown here is derived from an EMBL/GenBank/DDBJ whole genome shotgun (WGS) entry which is preliminary data.</text>
</comment>
<accession>A0ACB9LIH0</accession>
<organism evidence="1 2">
    <name type="scientific">Melastoma candidum</name>
    <dbReference type="NCBI Taxonomy" id="119954"/>
    <lineage>
        <taxon>Eukaryota</taxon>
        <taxon>Viridiplantae</taxon>
        <taxon>Streptophyta</taxon>
        <taxon>Embryophyta</taxon>
        <taxon>Tracheophyta</taxon>
        <taxon>Spermatophyta</taxon>
        <taxon>Magnoliopsida</taxon>
        <taxon>eudicotyledons</taxon>
        <taxon>Gunneridae</taxon>
        <taxon>Pentapetalae</taxon>
        <taxon>rosids</taxon>
        <taxon>malvids</taxon>
        <taxon>Myrtales</taxon>
        <taxon>Melastomataceae</taxon>
        <taxon>Melastomatoideae</taxon>
        <taxon>Melastomateae</taxon>
        <taxon>Melastoma</taxon>
    </lineage>
</organism>
<dbReference type="EMBL" id="CM042890">
    <property type="protein sequence ID" value="KAI4310505.1"/>
    <property type="molecule type" value="Genomic_DNA"/>
</dbReference>
<dbReference type="Proteomes" id="UP001057402">
    <property type="component" value="Chromosome 11"/>
</dbReference>
<gene>
    <name evidence="1" type="ORF">MLD38_035479</name>
</gene>
<reference evidence="2" key="1">
    <citation type="journal article" date="2023" name="Front. Plant Sci.">
        <title>Chromosomal-level genome assembly of Melastoma candidum provides insights into trichome evolution.</title>
        <authorList>
            <person name="Zhong Y."/>
            <person name="Wu W."/>
            <person name="Sun C."/>
            <person name="Zou P."/>
            <person name="Liu Y."/>
            <person name="Dai S."/>
            <person name="Zhou R."/>
        </authorList>
    </citation>
    <scope>NUCLEOTIDE SEQUENCE [LARGE SCALE GENOMIC DNA]</scope>
</reference>
<proteinExistence type="predicted"/>